<feature type="coiled-coil region" evidence="1">
    <location>
        <begin position="238"/>
        <end position="314"/>
    </location>
</feature>
<gene>
    <name evidence="2" type="ORF">MEDL_4979</name>
</gene>
<reference evidence="2" key="1">
    <citation type="submission" date="2021-03" db="EMBL/GenBank/DDBJ databases">
        <authorList>
            <person name="Bekaert M."/>
        </authorList>
    </citation>
    <scope>NUCLEOTIDE SEQUENCE</scope>
</reference>
<dbReference type="AlphaFoldDB" id="A0A8S3Q0S9"/>
<dbReference type="EMBL" id="CAJPWZ010000298">
    <property type="protein sequence ID" value="CAG2189621.1"/>
    <property type="molecule type" value="Genomic_DNA"/>
</dbReference>
<evidence type="ECO:0000256" key="1">
    <source>
        <dbReference type="SAM" id="Coils"/>
    </source>
</evidence>
<organism evidence="2 3">
    <name type="scientific">Mytilus edulis</name>
    <name type="common">Blue mussel</name>
    <dbReference type="NCBI Taxonomy" id="6550"/>
    <lineage>
        <taxon>Eukaryota</taxon>
        <taxon>Metazoa</taxon>
        <taxon>Spiralia</taxon>
        <taxon>Lophotrochozoa</taxon>
        <taxon>Mollusca</taxon>
        <taxon>Bivalvia</taxon>
        <taxon>Autobranchia</taxon>
        <taxon>Pteriomorphia</taxon>
        <taxon>Mytilida</taxon>
        <taxon>Mytiloidea</taxon>
        <taxon>Mytilidae</taxon>
        <taxon>Mytilinae</taxon>
        <taxon>Mytilus</taxon>
    </lineage>
</organism>
<keyword evidence="1" id="KW-0175">Coiled coil</keyword>
<proteinExistence type="predicted"/>
<comment type="caution">
    <text evidence="2">The sequence shown here is derived from an EMBL/GenBank/DDBJ whole genome shotgun (WGS) entry which is preliminary data.</text>
</comment>
<sequence>MTTNDSISTDELKSLILQVTTRISGLDSIVTGSSAKILSAIRKGDDLRQSELSSSQAEALIAITQEDSGDSVGLEEKVKLVIQKENYVQSARLILRDPVLKLRIIVQCTIQNNVLNVQQDTRIHSTFDMKRMTVNLPKAEVLQTGNNSKLIINKNDVDFDKFKEEIFDHMNTGNNEILDVLKNFKDQYNKNTKTEPEYPDEVSNTLSFIINEVEKIRKWQNQLVDQGVGISYKIQGVLQSLKMNNRSLTQQLRSEKIKNEKLQSELQSMKKSTRSLDKELLAAKEENTKLQIELDNLKAKNETLQQQKSRINMI</sequence>
<protein>
    <submittedName>
        <fullName evidence="2">Uncharacterized protein</fullName>
    </submittedName>
</protein>
<evidence type="ECO:0000313" key="3">
    <source>
        <dbReference type="Proteomes" id="UP000683360"/>
    </source>
</evidence>
<dbReference type="Proteomes" id="UP000683360">
    <property type="component" value="Unassembled WGS sequence"/>
</dbReference>
<name>A0A8S3Q0S9_MYTED</name>
<evidence type="ECO:0000313" key="2">
    <source>
        <dbReference type="EMBL" id="CAG2189621.1"/>
    </source>
</evidence>
<keyword evidence="3" id="KW-1185">Reference proteome</keyword>
<accession>A0A8S3Q0S9</accession>